<dbReference type="EMBL" id="JAHQCR010000005">
    <property type="protein sequence ID" value="MBU9719883.1"/>
    <property type="molecule type" value="Genomic_DNA"/>
</dbReference>
<protein>
    <recommendedName>
        <fullName evidence="4">MORN repeat protein</fullName>
    </recommendedName>
</protein>
<evidence type="ECO:0000313" key="2">
    <source>
        <dbReference type="EMBL" id="MBU9719883.1"/>
    </source>
</evidence>
<dbReference type="Pfam" id="PF07661">
    <property type="entry name" value="MORN_2"/>
    <property type="match status" value="2"/>
</dbReference>
<comment type="caution">
    <text evidence="2">The sequence shown here is derived from an EMBL/GenBank/DDBJ whole genome shotgun (WGS) entry which is preliminary data.</text>
</comment>
<evidence type="ECO:0000313" key="3">
    <source>
        <dbReference type="Proteomes" id="UP000790580"/>
    </source>
</evidence>
<sequence length="149" mass="17670">MKKGRIYYDNGNLKYDGELKNNEPHGEGIGYWENGIDVWFKGTFKNGKPFGKGKFYYNTGQLRYEGEFEGLEYVGQGTEYYENGHVKFTGRFRKCHYFFYGARLYVEGKLYYKTGKLRYEGTFKGFKNYEFDTGTEYLEDDRIIVHGRD</sequence>
<dbReference type="InterPro" id="IPR003409">
    <property type="entry name" value="MORN"/>
</dbReference>
<dbReference type="PANTHER" id="PTHR23084">
    <property type="entry name" value="PHOSPHATIDYLINOSITOL-4-PHOSPHATE 5-KINASE RELATED"/>
    <property type="match status" value="1"/>
</dbReference>
<organism evidence="2 3">
    <name type="scientific">Evansella alkalicola</name>
    <dbReference type="NCBI Taxonomy" id="745819"/>
    <lineage>
        <taxon>Bacteria</taxon>
        <taxon>Bacillati</taxon>
        <taxon>Bacillota</taxon>
        <taxon>Bacilli</taxon>
        <taxon>Bacillales</taxon>
        <taxon>Bacillaceae</taxon>
        <taxon>Evansella</taxon>
    </lineage>
</organism>
<evidence type="ECO:0008006" key="4">
    <source>
        <dbReference type="Google" id="ProtNLM"/>
    </source>
</evidence>
<dbReference type="InterPro" id="IPR011652">
    <property type="entry name" value="MORN_2"/>
</dbReference>
<keyword evidence="1" id="KW-0677">Repeat</keyword>
<dbReference type="SMART" id="SM00698">
    <property type="entry name" value="MORN"/>
    <property type="match status" value="3"/>
</dbReference>
<dbReference type="SUPFAM" id="SSF82185">
    <property type="entry name" value="Histone H3 K4-specific methyltransferase SET7/9 N-terminal domain"/>
    <property type="match status" value="1"/>
</dbReference>
<dbReference type="RefSeq" id="WP_088074430.1">
    <property type="nucleotide sequence ID" value="NZ_JAHQCR010000005.1"/>
</dbReference>
<evidence type="ECO:0000256" key="1">
    <source>
        <dbReference type="ARBA" id="ARBA00022737"/>
    </source>
</evidence>
<accession>A0ABS6JN36</accession>
<dbReference type="Gene3D" id="2.20.110.10">
    <property type="entry name" value="Histone H3 K4-specific methyltransferase SET7/9 N-terminal domain"/>
    <property type="match status" value="2"/>
</dbReference>
<dbReference type="Pfam" id="PF02493">
    <property type="entry name" value="MORN"/>
    <property type="match status" value="2"/>
</dbReference>
<gene>
    <name evidence="2" type="ORF">KS407_00335</name>
</gene>
<dbReference type="PANTHER" id="PTHR23084:SF263">
    <property type="entry name" value="MORN REPEAT-CONTAINING PROTEIN 1"/>
    <property type="match status" value="1"/>
</dbReference>
<keyword evidence="3" id="KW-1185">Reference proteome</keyword>
<name>A0ABS6JN36_9BACI</name>
<dbReference type="Proteomes" id="UP000790580">
    <property type="component" value="Unassembled WGS sequence"/>
</dbReference>
<proteinExistence type="predicted"/>
<reference evidence="2 3" key="1">
    <citation type="submission" date="2021-06" db="EMBL/GenBank/DDBJ databases">
        <title>Bacillus sp. RD4P76, an endophyte from a halophyte.</title>
        <authorList>
            <person name="Sun J.-Q."/>
        </authorList>
    </citation>
    <scope>NUCLEOTIDE SEQUENCE [LARGE SCALE GENOMIC DNA]</scope>
    <source>
        <strain evidence="2 3">JCM 17098</strain>
    </source>
</reference>